<dbReference type="InterPro" id="IPR036250">
    <property type="entry name" value="AcylCo_DH-like_C"/>
</dbReference>
<sequence>MTDFHDLDETTRQIREMVSAFAQDRVAPLAGQLDRDERFPRALWPEMGALGLHGMTVAEEDGGVGLGYLQHAIAVEEMSRASGSLGISYVAHSNLCINQIRRNASAEQRAAYLPRLLSGEHVGALAMSEAGAGSDVVGMQMRAERRGDRYVLNGSKMWITNGQFADVVVVYAKTSPEAGKRGISTFIVETGNPGFSVSPPLNKMGMRGSGTSELVFQDCEVPAANLMGPLDGGVGVLMSGLDYERIIAAAACLGLMQAALDVAIPYVSERRQFGRAIGEFQLVQGKIADMMTARNAAQSYVYAVATAADRGLPLRKEAASAILFASENATKVALDAIQLLGGNGYVNDYPAERILRDAKLYEIGAGTNEIRRMLIGREMLSHVKSAIS</sequence>
<dbReference type="InterPro" id="IPR009100">
    <property type="entry name" value="AcylCoA_DH/oxidase_NM_dom_sf"/>
</dbReference>
<dbReference type="InterPro" id="IPR013786">
    <property type="entry name" value="AcylCoA_DH/ox_N"/>
</dbReference>
<dbReference type="InterPro" id="IPR006089">
    <property type="entry name" value="Acyl-CoA_DH_CS"/>
</dbReference>
<evidence type="ECO:0000256" key="1">
    <source>
        <dbReference type="ARBA" id="ARBA00001974"/>
    </source>
</evidence>
<evidence type="ECO:0000256" key="4">
    <source>
        <dbReference type="ARBA" id="ARBA00022827"/>
    </source>
</evidence>
<dbReference type="PROSITE" id="PS00072">
    <property type="entry name" value="ACYL_COA_DH_1"/>
    <property type="match status" value="1"/>
</dbReference>
<dbReference type="Gene3D" id="1.20.140.10">
    <property type="entry name" value="Butyryl-CoA Dehydrogenase, subunit A, domain 3"/>
    <property type="match status" value="1"/>
</dbReference>
<dbReference type="PROSITE" id="PS00073">
    <property type="entry name" value="ACYL_COA_DH_2"/>
    <property type="match status" value="1"/>
</dbReference>
<dbReference type="InterPro" id="IPR009075">
    <property type="entry name" value="AcylCo_DH/oxidase_C"/>
</dbReference>
<keyword evidence="10" id="KW-1185">Reference proteome</keyword>
<evidence type="ECO:0000256" key="2">
    <source>
        <dbReference type="ARBA" id="ARBA00009347"/>
    </source>
</evidence>
<dbReference type="Proteomes" id="UP001368270">
    <property type="component" value="Unassembled WGS sequence"/>
</dbReference>
<comment type="cofactor">
    <cofactor evidence="1 5">
        <name>FAD</name>
        <dbReference type="ChEBI" id="CHEBI:57692"/>
    </cofactor>
</comment>
<dbReference type="Gene3D" id="1.10.540.10">
    <property type="entry name" value="Acyl-CoA dehydrogenase/oxidase, N-terminal domain"/>
    <property type="match status" value="1"/>
</dbReference>
<feature type="domain" description="Acyl-CoA dehydrogenase/oxidase N-terminal" evidence="8">
    <location>
        <begin position="9"/>
        <end position="120"/>
    </location>
</feature>
<dbReference type="InterPro" id="IPR046373">
    <property type="entry name" value="Acyl-CoA_Oxase/DH_mid-dom_sf"/>
</dbReference>
<evidence type="ECO:0000313" key="10">
    <source>
        <dbReference type="Proteomes" id="UP001368270"/>
    </source>
</evidence>
<dbReference type="Pfam" id="PF02771">
    <property type="entry name" value="Acyl-CoA_dh_N"/>
    <property type="match status" value="1"/>
</dbReference>
<feature type="domain" description="Acyl-CoA dehydrogenase/oxidase C-terminal" evidence="6">
    <location>
        <begin position="232"/>
        <end position="380"/>
    </location>
</feature>
<dbReference type="PIRSF" id="PIRSF016578">
    <property type="entry name" value="HsaA"/>
    <property type="match status" value="1"/>
</dbReference>
<dbReference type="InterPro" id="IPR006091">
    <property type="entry name" value="Acyl-CoA_Oxase/DH_mid-dom"/>
</dbReference>
<proteinExistence type="inferred from homology"/>
<dbReference type="PANTHER" id="PTHR43884:SF12">
    <property type="entry name" value="ISOVALERYL-COA DEHYDROGENASE, MITOCHONDRIAL-RELATED"/>
    <property type="match status" value="1"/>
</dbReference>
<evidence type="ECO:0000259" key="7">
    <source>
        <dbReference type="Pfam" id="PF02770"/>
    </source>
</evidence>
<evidence type="ECO:0000256" key="5">
    <source>
        <dbReference type="RuleBase" id="RU362125"/>
    </source>
</evidence>
<comment type="similarity">
    <text evidence="2 5">Belongs to the acyl-CoA dehydrogenase family.</text>
</comment>
<keyword evidence="5" id="KW-0560">Oxidoreductase</keyword>
<feature type="domain" description="Acyl-CoA oxidase/dehydrogenase middle" evidence="7">
    <location>
        <begin position="124"/>
        <end position="219"/>
    </location>
</feature>
<dbReference type="Pfam" id="PF00441">
    <property type="entry name" value="Acyl-CoA_dh_1"/>
    <property type="match status" value="1"/>
</dbReference>
<organism evidence="9 10">
    <name type="scientific">Cognatishimia coralii</name>
    <dbReference type="NCBI Taxonomy" id="3083254"/>
    <lineage>
        <taxon>Bacteria</taxon>
        <taxon>Pseudomonadati</taxon>
        <taxon>Pseudomonadota</taxon>
        <taxon>Alphaproteobacteria</taxon>
        <taxon>Rhodobacterales</taxon>
        <taxon>Paracoccaceae</taxon>
        <taxon>Cognatishimia</taxon>
    </lineage>
</organism>
<evidence type="ECO:0000313" key="9">
    <source>
        <dbReference type="EMBL" id="MEJ5219786.1"/>
    </source>
</evidence>
<keyword evidence="3 5" id="KW-0285">Flavoprotein</keyword>
<evidence type="ECO:0000256" key="3">
    <source>
        <dbReference type="ARBA" id="ARBA00022630"/>
    </source>
</evidence>
<dbReference type="Gene3D" id="2.40.110.10">
    <property type="entry name" value="Butyryl-CoA Dehydrogenase, subunit A, domain 2"/>
    <property type="match status" value="1"/>
</dbReference>
<dbReference type="Pfam" id="PF02770">
    <property type="entry name" value="Acyl-CoA_dh_M"/>
    <property type="match status" value="1"/>
</dbReference>
<keyword evidence="4 5" id="KW-0274">FAD</keyword>
<dbReference type="SUPFAM" id="SSF47203">
    <property type="entry name" value="Acyl-CoA dehydrogenase C-terminal domain-like"/>
    <property type="match status" value="1"/>
</dbReference>
<dbReference type="InterPro" id="IPR037069">
    <property type="entry name" value="AcylCoA_DH/ox_N_sf"/>
</dbReference>
<reference evidence="9 10" key="1">
    <citation type="submission" date="2024-03" db="EMBL/GenBank/DDBJ databases">
        <title>Cognatishimia coralii sp. nov., a marine bacterium isolated from coral surrounding seawater.</title>
        <authorList>
            <person name="Liu X."/>
            <person name="Liu S."/>
            <person name="Sun H."/>
            <person name="Zhang Y."/>
        </authorList>
    </citation>
    <scope>NUCLEOTIDE SEQUENCE [LARGE SCALE GENOMIC DNA]</scope>
    <source>
        <strain evidence="9 10">D5M38</strain>
    </source>
</reference>
<dbReference type="SUPFAM" id="SSF56645">
    <property type="entry name" value="Acyl-CoA dehydrogenase NM domain-like"/>
    <property type="match status" value="1"/>
</dbReference>
<comment type="caution">
    <text evidence="9">The sequence shown here is derived from an EMBL/GenBank/DDBJ whole genome shotgun (WGS) entry which is preliminary data.</text>
</comment>
<protein>
    <submittedName>
        <fullName evidence="9">Acyl-CoA dehydrogenase family protein</fullName>
    </submittedName>
</protein>
<evidence type="ECO:0000259" key="6">
    <source>
        <dbReference type="Pfam" id="PF00441"/>
    </source>
</evidence>
<gene>
    <name evidence="9" type="ORF">WG622_16130</name>
</gene>
<dbReference type="RefSeq" id="WP_274576791.1">
    <property type="nucleotide sequence ID" value="NZ_JBBGAZ010000012.1"/>
</dbReference>
<dbReference type="PANTHER" id="PTHR43884">
    <property type="entry name" value="ACYL-COA DEHYDROGENASE"/>
    <property type="match status" value="1"/>
</dbReference>
<name>A0ABU8QK38_9RHOB</name>
<evidence type="ECO:0000259" key="8">
    <source>
        <dbReference type="Pfam" id="PF02771"/>
    </source>
</evidence>
<dbReference type="EMBL" id="JBBGAZ010000012">
    <property type="protein sequence ID" value="MEJ5219786.1"/>
    <property type="molecule type" value="Genomic_DNA"/>
</dbReference>
<accession>A0ABU8QK38</accession>